<accession>A0A098YS89</accession>
<evidence type="ECO:0000313" key="2">
    <source>
        <dbReference type="EMBL" id="KGI21533.1"/>
    </source>
</evidence>
<dbReference type="Proteomes" id="UP000029723">
    <property type="component" value="Unassembled WGS sequence"/>
</dbReference>
<organism evidence="2 3">
    <name type="scientific">Hoylesella timonensis S9-PR14</name>
    <dbReference type="NCBI Taxonomy" id="1401062"/>
    <lineage>
        <taxon>Bacteria</taxon>
        <taxon>Pseudomonadati</taxon>
        <taxon>Bacteroidota</taxon>
        <taxon>Bacteroidia</taxon>
        <taxon>Bacteroidales</taxon>
        <taxon>Prevotellaceae</taxon>
        <taxon>Hoylesella</taxon>
    </lineage>
</organism>
<protein>
    <submittedName>
        <fullName evidence="2">Uncharacterized protein</fullName>
    </submittedName>
</protein>
<dbReference type="EMBL" id="JRPQ01000141">
    <property type="protein sequence ID" value="KGI21533.1"/>
    <property type="molecule type" value="Genomic_DNA"/>
</dbReference>
<gene>
    <name evidence="2" type="ORF">HMPREF9304_09360</name>
</gene>
<sequence>MKQKDALSLKTLTKSSVWDIQENDVFRLWEAAEKDADLKDNMRHYLDVIRSAFEIEEVKIDKPVIIKKYEERGFKVKALRIDGANKQKYAIKKKAILRVTDLSYENIRHITASKLLEVLDRNFGGGWDSLSQSIKDIIESGFDISTTTLPQNRLHNAGGMYEKKVNDGFEVLEIAKGAWVEAIFAKAKPEMEKKSSKLSSAKSDSDDEFDFNEKRALDEGKDIEDNEEDDDDTFDEDKLTEESYRTTFDSEPEDLDLEAEDVADDEEF</sequence>
<proteinExistence type="predicted"/>
<feature type="compositionally biased region" description="Acidic residues" evidence="1">
    <location>
        <begin position="250"/>
        <end position="268"/>
    </location>
</feature>
<name>A0A098YS89_9BACT</name>
<feature type="compositionally biased region" description="Basic and acidic residues" evidence="1">
    <location>
        <begin position="211"/>
        <end position="220"/>
    </location>
</feature>
<reference evidence="2 3" key="1">
    <citation type="submission" date="2014-07" db="EMBL/GenBank/DDBJ databases">
        <authorList>
            <person name="McCorrison J."/>
            <person name="Sanka R."/>
            <person name="Torralba M."/>
            <person name="Gillis M."/>
            <person name="Haft D.H."/>
            <person name="Methe B."/>
            <person name="Sutton G."/>
            <person name="Nelson K.E."/>
        </authorList>
    </citation>
    <scope>NUCLEOTIDE SEQUENCE [LARGE SCALE GENOMIC DNA]</scope>
    <source>
        <strain evidence="2 3">S9-PR14</strain>
    </source>
</reference>
<feature type="compositionally biased region" description="Acidic residues" evidence="1">
    <location>
        <begin position="221"/>
        <end position="235"/>
    </location>
</feature>
<feature type="region of interest" description="Disordered" evidence="1">
    <location>
        <begin position="194"/>
        <end position="268"/>
    </location>
</feature>
<dbReference type="RefSeq" id="WP_036928270.1">
    <property type="nucleotide sequence ID" value="NZ_JRPQ01000141.1"/>
</dbReference>
<evidence type="ECO:0000256" key="1">
    <source>
        <dbReference type="SAM" id="MobiDB-lite"/>
    </source>
</evidence>
<comment type="caution">
    <text evidence="2">The sequence shown here is derived from an EMBL/GenBank/DDBJ whole genome shotgun (WGS) entry which is preliminary data.</text>
</comment>
<dbReference type="AlphaFoldDB" id="A0A098YS89"/>
<evidence type="ECO:0000313" key="3">
    <source>
        <dbReference type="Proteomes" id="UP000029723"/>
    </source>
</evidence>
<dbReference type="OrthoDB" id="1081694at2"/>